<proteinExistence type="predicted"/>
<organism evidence="1 2">
    <name type="scientific">Colletotrichum asianum</name>
    <dbReference type="NCBI Taxonomy" id="702518"/>
    <lineage>
        <taxon>Eukaryota</taxon>
        <taxon>Fungi</taxon>
        <taxon>Dikarya</taxon>
        <taxon>Ascomycota</taxon>
        <taxon>Pezizomycotina</taxon>
        <taxon>Sordariomycetes</taxon>
        <taxon>Hypocreomycetidae</taxon>
        <taxon>Glomerellales</taxon>
        <taxon>Glomerellaceae</taxon>
        <taxon>Colletotrichum</taxon>
        <taxon>Colletotrichum gloeosporioides species complex</taxon>
    </lineage>
</organism>
<keyword evidence="2" id="KW-1185">Reference proteome</keyword>
<comment type="caution">
    <text evidence="1">The sequence shown here is derived from an EMBL/GenBank/DDBJ whole genome shotgun (WGS) entry which is preliminary data.</text>
</comment>
<dbReference type="Proteomes" id="UP000434172">
    <property type="component" value="Unassembled WGS sequence"/>
</dbReference>
<reference evidence="1 2" key="1">
    <citation type="submission" date="2019-12" db="EMBL/GenBank/DDBJ databases">
        <title>A genome sequence resource for the geographically widespread anthracnose pathogen Colletotrichum asianum.</title>
        <authorList>
            <person name="Meng Y."/>
        </authorList>
    </citation>
    <scope>NUCLEOTIDE SEQUENCE [LARGE SCALE GENOMIC DNA]</scope>
    <source>
        <strain evidence="1 2">ICMP 18580</strain>
    </source>
</reference>
<evidence type="ECO:0000313" key="2">
    <source>
        <dbReference type="Proteomes" id="UP000434172"/>
    </source>
</evidence>
<evidence type="ECO:0000313" key="1">
    <source>
        <dbReference type="EMBL" id="KAF0316860.1"/>
    </source>
</evidence>
<dbReference type="EMBL" id="WOWK01000145">
    <property type="protein sequence ID" value="KAF0316860.1"/>
    <property type="molecule type" value="Genomic_DNA"/>
</dbReference>
<protein>
    <submittedName>
        <fullName evidence="1">Uncharacterized protein</fullName>
    </submittedName>
</protein>
<gene>
    <name evidence="1" type="ORF">GQ607_015904</name>
</gene>
<sequence>MCSKFFVLEEKEKGSMEDTVGPSFIHYAETRCNITSKVGKFKACTIKYESSRCIYCGSMVNITQNASAKRRSRKIIFIC</sequence>
<name>A0A8H3VYV2_9PEZI</name>
<dbReference type="AlphaFoldDB" id="A0A8H3VYV2"/>
<accession>A0A8H3VYV2</accession>